<sequence>MAAAIHDRLPERAEGVIVTRQGYAQSDFKPDNMAIIEASHPVPDDVGAKAAQTVLSAVDALGEDDLLIVLMSGGASALLPAPVDGLSLTEKQAITKALLHSGAPIDQMNIVRKHLSAIKGGRLAARAFPAATHMIAISDIPGDEIGMIGSGPAIADPSTCADALEIIQRYKIDIPSAIRIGLENGIFETPKPGDRRMQKVSASLCARPADMCEAAKVAVEAHGYEAVMLGDALEGDALQLGREHADLALKLQSQGRKCALISGGEATVNIRNPKGRGGRCSAYLLACAIALDGTEHICGFAADSDGIDGSEDNAGAFLWPEVLTAMGGRKQALDSLENDNSYLAFQQADALYLTGPSGTNVNDLRILLVE</sequence>
<dbReference type="InterPro" id="IPR037035">
    <property type="entry name" value="GK-like_C_sf"/>
</dbReference>
<reference evidence="3 4" key="1">
    <citation type="journal article" date="2019" name="Int. J. Syst. Evol. Microbiol.">
        <title>The Global Catalogue of Microorganisms (GCM) 10K type strain sequencing project: providing services to taxonomists for standard genome sequencing and annotation.</title>
        <authorList>
            <consortium name="The Broad Institute Genomics Platform"/>
            <consortium name="The Broad Institute Genome Sequencing Center for Infectious Disease"/>
            <person name="Wu L."/>
            <person name="Ma J."/>
        </authorList>
    </citation>
    <scope>NUCLEOTIDE SEQUENCE [LARGE SCALE GENOMIC DNA]</scope>
    <source>
        <strain evidence="3 4">JCM 14162</strain>
    </source>
</reference>
<dbReference type="Pfam" id="PF05161">
    <property type="entry name" value="MOFRL"/>
    <property type="match status" value="1"/>
</dbReference>
<dbReference type="InterPro" id="IPR025286">
    <property type="entry name" value="MOFRL_assoc_dom"/>
</dbReference>
<dbReference type="Pfam" id="PF13660">
    <property type="entry name" value="DUF4147"/>
    <property type="match status" value="1"/>
</dbReference>
<gene>
    <name evidence="3" type="ORF">GCM10009096_19470</name>
</gene>
<organism evidence="3 4">
    <name type="scientific">Parasphingorhabdus litoris</name>
    <dbReference type="NCBI Taxonomy" id="394733"/>
    <lineage>
        <taxon>Bacteria</taxon>
        <taxon>Pseudomonadati</taxon>
        <taxon>Pseudomonadota</taxon>
        <taxon>Alphaproteobacteria</taxon>
        <taxon>Sphingomonadales</taxon>
        <taxon>Sphingomonadaceae</taxon>
        <taxon>Parasphingorhabdus</taxon>
    </lineage>
</organism>
<dbReference type="InterPro" id="IPR007835">
    <property type="entry name" value="MOFRL"/>
</dbReference>
<protein>
    <submittedName>
        <fullName evidence="3">Glycerate kinase</fullName>
    </submittedName>
</protein>
<dbReference type="PANTHER" id="PTHR12227:SF0">
    <property type="entry name" value="GLYCERATE KINASE"/>
    <property type="match status" value="1"/>
</dbReference>
<dbReference type="InterPro" id="IPR038614">
    <property type="entry name" value="GK_N_sf"/>
</dbReference>
<evidence type="ECO:0000313" key="4">
    <source>
        <dbReference type="Proteomes" id="UP001500713"/>
    </source>
</evidence>
<dbReference type="InterPro" id="IPR039760">
    <property type="entry name" value="MOFRL_protein"/>
</dbReference>
<dbReference type="Gene3D" id="3.40.1480.10">
    <property type="entry name" value="MOFRL domain"/>
    <property type="match status" value="1"/>
</dbReference>
<feature type="domain" description="MOFRL-associated" evidence="2">
    <location>
        <begin position="1"/>
        <end position="179"/>
    </location>
</feature>
<keyword evidence="3" id="KW-0808">Transferase</keyword>
<evidence type="ECO:0000259" key="1">
    <source>
        <dbReference type="Pfam" id="PF05161"/>
    </source>
</evidence>
<feature type="domain" description="MOFRL" evidence="1">
    <location>
        <begin position="258"/>
        <end position="363"/>
    </location>
</feature>
<evidence type="ECO:0000313" key="3">
    <source>
        <dbReference type="EMBL" id="GAA0477681.1"/>
    </source>
</evidence>
<dbReference type="PANTHER" id="PTHR12227">
    <property type="entry name" value="GLYCERATE KINASE"/>
    <property type="match status" value="1"/>
</dbReference>
<dbReference type="Proteomes" id="UP001500713">
    <property type="component" value="Unassembled WGS sequence"/>
</dbReference>
<keyword evidence="3" id="KW-0418">Kinase</keyword>
<dbReference type="EMBL" id="BAAAEM010000002">
    <property type="protein sequence ID" value="GAA0477681.1"/>
    <property type="molecule type" value="Genomic_DNA"/>
</dbReference>
<accession>A0ABN1AIX9</accession>
<name>A0ABN1AIX9_9SPHN</name>
<keyword evidence="4" id="KW-1185">Reference proteome</keyword>
<dbReference type="SUPFAM" id="SSF82544">
    <property type="entry name" value="GckA/TtuD-like"/>
    <property type="match status" value="1"/>
</dbReference>
<proteinExistence type="predicted"/>
<evidence type="ECO:0000259" key="2">
    <source>
        <dbReference type="Pfam" id="PF13660"/>
    </source>
</evidence>
<comment type="caution">
    <text evidence="3">The sequence shown here is derived from an EMBL/GenBank/DDBJ whole genome shotgun (WGS) entry which is preliminary data.</text>
</comment>
<dbReference type="GO" id="GO:0016301">
    <property type="term" value="F:kinase activity"/>
    <property type="evidence" value="ECO:0007669"/>
    <property type="project" value="UniProtKB-KW"/>
</dbReference>
<dbReference type="Gene3D" id="3.40.50.10180">
    <property type="entry name" value="Glycerate kinase, MOFRL-like N-terminal domain"/>
    <property type="match status" value="1"/>
</dbReference>